<protein>
    <submittedName>
        <fullName evidence="3">Uncharacterized protein</fullName>
    </submittedName>
</protein>
<dbReference type="AlphaFoldDB" id="A0A0P1BGW8"/>
<dbReference type="OrthoDB" id="10307731at2759"/>
<feature type="compositionally biased region" description="Basic and acidic residues" evidence="1">
    <location>
        <begin position="218"/>
        <end position="233"/>
    </location>
</feature>
<evidence type="ECO:0000256" key="1">
    <source>
        <dbReference type="SAM" id="MobiDB-lite"/>
    </source>
</evidence>
<evidence type="ECO:0000256" key="2">
    <source>
        <dbReference type="SAM" id="SignalP"/>
    </source>
</evidence>
<dbReference type="EMBL" id="CCYA01000252">
    <property type="protein sequence ID" value="CEH15161.1"/>
    <property type="molecule type" value="Genomic_DNA"/>
</dbReference>
<dbReference type="Proteomes" id="UP000054845">
    <property type="component" value="Unassembled WGS sequence"/>
</dbReference>
<keyword evidence="4" id="KW-1185">Reference proteome</keyword>
<feature type="signal peptide" evidence="2">
    <location>
        <begin position="1"/>
        <end position="20"/>
    </location>
</feature>
<name>A0A0P1BGW8_9BASI</name>
<feature type="chain" id="PRO_5006059487" evidence="2">
    <location>
        <begin position="21"/>
        <end position="241"/>
    </location>
</feature>
<evidence type="ECO:0000313" key="3">
    <source>
        <dbReference type="EMBL" id="CEH15161.1"/>
    </source>
</evidence>
<sequence length="241" mass="26450">MHQLAVKLAIALALLDIAGASKSATSPPYGAVSALKRGLGDKALSDAFHAIDDVKMKPAEQILPPNVPSSHRIRVDYSKLEGDDLKMSHSQLVALESGVRRHAMHLHPDMKTFVLETGPRKADRDMRLARPFRSRHEQYISRQAYDADGNLIPFMEPGGIATRIHRIGFSGYLGRFSSRTPYTRRPSSLGRGASSSTAGHDSPAPAQDPSAHATLGLEKLRLQRRPRGEDQARRGQQAHRS</sequence>
<keyword evidence="2" id="KW-0732">Signal</keyword>
<proteinExistence type="predicted"/>
<feature type="region of interest" description="Disordered" evidence="1">
    <location>
        <begin position="180"/>
        <end position="241"/>
    </location>
</feature>
<organism evidence="3 4">
    <name type="scientific">Ceraceosorus bombacis</name>
    <dbReference type="NCBI Taxonomy" id="401625"/>
    <lineage>
        <taxon>Eukaryota</taxon>
        <taxon>Fungi</taxon>
        <taxon>Dikarya</taxon>
        <taxon>Basidiomycota</taxon>
        <taxon>Ustilaginomycotina</taxon>
        <taxon>Exobasidiomycetes</taxon>
        <taxon>Ceraceosorales</taxon>
        <taxon>Ceraceosoraceae</taxon>
        <taxon>Ceraceosorus</taxon>
    </lineage>
</organism>
<evidence type="ECO:0000313" key="4">
    <source>
        <dbReference type="Proteomes" id="UP000054845"/>
    </source>
</evidence>
<accession>A0A0P1BGW8</accession>
<reference evidence="3 4" key="1">
    <citation type="submission" date="2014-09" db="EMBL/GenBank/DDBJ databases">
        <authorList>
            <person name="Magalhaes I.L.F."/>
            <person name="Oliveira U."/>
            <person name="Santos F.R."/>
            <person name="Vidigal T.H.D.A."/>
            <person name="Brescovit A.D."/>
            <person name="Santos A.J."/>
        </authorList>
    </citation>
    <scope>NUCLEOTIDE SEQUENCE [LARGE SCALE GENOMIC DNA]</scope>
</reference>